<dbReference type="SUPFAM" id="SSF52540">
    <property type="entry name" value="P-loop containing nucleoside triphosphate hydrolases"/>
    <property type="match status" value="1"/>
</dbReference>
<evidence type="ECO:0000256" key="1">
    <source>
        <dbReference type="ARBA" id="ARBA00004173"/>
    </source>
</evidence>
<protein>
    <recommendedName>
        <fullName evidence="2">RNA helicase</fullName>
        <ecNumber evidence="2">3.6.4.13</ecNumber>
    </recommendedName>
</protein>
<dbReference type="InterPro" id="IPR001650">
    <property type="entry name" value="Helicase_C-like"/>
</dbReference>
<dbReference type="Gene3D" id="1.20.58.1080">
    <property type="match status" value="1"/>
</dbReference>
<evidence type="ECO:0000256" key="8">
    <source>
        <dbReference type="ARBA" id="ARBA00023128"/>
    </source>
</evidence>
<dbReference type="Gene3D" id="1.20.272.40">
    <property type="match status" value="1"/>
</dbReference>
<dbReference type="FunFam" id="3.40.50.300:FF:000269">
    <property type="entry name" value="ATP-dependent RNA helicase SUPV3L1, mitochondrial"/>
    <property type="match status" value="1"/>
</dbReference>
<dbReference type="EC" id="3.6.4.13" evidence="2"/>
<evidence type="ECO:0000256" key="4">
    <source>
        <dbReference type="ARBA" id="ARBA00022801"/>
    </source>
</evidence>
<keyword evidence="3" id="KW-0547">Nucleotide-binding</keyword>
<evidence type="ECO:0000256" key="2">
    <source>
        <dbReference type="ARBA" id="ARBA00012552"/>
    </source>
</evidence>
<keyword evidence="4 12" id="KW-0378">Hydrolase</keyword>
<gene>
    <name evidence="12" type="ORF">SCHPADRAFT_817754</name>
</gene>
<dbReference type="PROSITE" id="PS51194">
    <property type="entry name" value="HELICASE_CTER"/>
    <property type="match status" value="1"/>
</dbReference>
<dbReference type="EMBL" id="KQ085885">
    <property type="protein sequence ID" value="KLO19616.1"/>
    <property type="molecule type" value="Genomic_DNA"/>
</dbReference>
<reference evidence="12 13" key="1">
    <citation type="submission" date="2015-04" db="EMBL/GenBank/DDBJ databases">
        <title>Complete genome sequence of Schizopora paradoxa KUC8140, a cosmopolitan wood degrader in East Asia.</title>
        <authorList>
            <consortium name="DOE Joint Genome Institute"/>
            <person name="Min B."/>
            <person name="Park H."/>
            <person name="Jang Y."/>
            <person name="Kim J.-J."/>
            <person name="Kim K.H."/>
            <person name="Pangilinan J."/>
            <person name="Lipzen A."/>
            <person name="Riley R."/>
            <person name="Grigoriev I.V."/>
            <person name="Spatafora J.W."/>
            <person name="Choi I.-G."/>
        </authorList>
    </citation>
    <scope>NUCLEOTIDE SEQUENCE [LARGE SCALE GENOMIC DNA]</scope>
    <source>
        <strain evidence="12 13">KUC8140</strain>
    </source>
</reference>
<dbReference type="Pfam" id="PF12513">
    <property type="entry name" value="SUV3_C"/>
    <property type="match status" value="1"/>
</dbReference>
<evidence type="ECO:0000313" key="12">
    <source>
        <dbReference type="EMBL" id="KLO19616.1"/>
    </source>
</evidence>
<evidence type="ECO:0000256" key="7">
    <source>
        <dbReference type="ARBA" id="ARBA00022946"/>
    </source>
</evidence>
<accession>A0A0H2SRB8</accession>
<dbReference type="SMART" id="SM00490">
    <property type="entry name" value="HELICc"/>
    <property type="match status" value="1"/>
</dbReference>
<organism evidence="12 13">
    <name type="scientific">Schizopora paradoxa</name>
    <dbReference type="NCBI Taxonomy" id="27342"/>
    <lineage>
        <taxon>Eukaryota</taxon>
        <taxon>Fungi</taxon>
        <taxon>Dikarya</taxon>
        <taxon>Basidiomycota</taxon>
        <taxon>Agaricomycotina</taxon>
        <taxon>Agaricomycetes</taxon>
        <taxon>Hymenochaetales</taxon>
        <taxon>Schizoporaceae</taxon>
        <taxon>Schizopora</taxon>
    </lineage>
</organism>
<dbReference type="InterPro" id="IPR044774">
    <property type="entry name" value="Suv3_DEXQc"/>
</dbReference>
<dbReference type="InterPro" id="IPR050699">
    <property type="entry name" value="RNA-DNA_Helicase"/>
</dbReference>
<dbReference type="FunFam" id="3.40.50.300:FF:000957">
    <property type="entry name" value="ATP-dependent RNA helicase SUV3L, mitochondrial"/>
    <property type="match status" value="1"/>
</dbReference>
<evidence type="ECO:0000313" key="13">
    <source>
        <dbReference type="Proteomes" id="UP000053477"/>
    </source>
</evidence>
<dbReference type="PROSITE" id="PS51192">
    <property type="entry name" value="HELICASE_ATP_BIND_1"/>
    <property type="match status" value="1"/>
</dbReference>
<feature type="domain" description="Helicase C-terminal" evidence="11">
    <location>
        <begin position="220"/>
        <end position="391"/>
    </location>
</feature>
<sequence>MLVDRTLAIDRIYTRRLFQWVKSNPHLFTEHVNSIFAAILEATDYSHPAEWYPKTLALRRKVIMHVGPTNSGKTYNALRALASARFGVYAGPLRLLAVEIFDRFNRGTILPKDADPNAVPGTYKRTCNLLTGEEIRTLDDDAGLLSCTVEMLSSLTRYDVAVIDEIQMLTDPERGGAWTAAVLGTSAAELHLCGEESVVPLVQQMLKDTGDEVIVNRYERLTPLVVAPNSLHGNLKGIEKGDCVVSFSRNRIFSLKQAIEEKTGMRCALAYGRLPPEVRSEQAELFNDPNSGYDVLVGSDAIGMGLNLRIKRIVLDTVSKWDGVKERALSLSQIKQIAGRAGRYGLHEDETVGVVTALKESDMGLIRKALATTIKPGAQRAVLPRRTEEHSAIEQLLISPASFASVFELQSFLARYGPSYTMREITGGMQAATAIDNLCGNLTLEERILVFNAPVQWRDEVIREAMVLLLSMYRDDMNVDLTKALEDLNLLDDLLHVEEIRAGGSSTEIPSSNQLQSLEGLYRVLVVYKWFHNRFPLAFCQGQHADDLKLRTEDAIEWCLERIRAKNIRKYPDEPTHDVAAEVPLNI</sequence>
<dbReference type="InterPro" id="IPR014001">
    <property type="entry name" value="Helicase_ATP-bd"/>
</dbReference>
<keyword evidence="13" id="KW-1185">Reference proteome</keyword>
<evidence type="ECO:0000256" key="3">
    <source>
        <dbReference type="ARBA" id="ARBA00022741"/>
    </source>
</evidence>
<dbReference type="Proteomes" id="UP000053477">
    <property type="component" value="Unassembled WGS sequence"/>
</dbReference>
<dbReference type="PANTHER" id="PTHR12131:SF1">
    <property type="entry name" value="ATP-DEPENDENT RNA HELICASE SUPV3L1, MITOCHONDRIAL-RELATED"/>
    <property type="match status" value="1"/>
</dbReference>
<dbReference type="Pfam" id="PF00271">
    <property type="entry name" value="Helicase_C"/>
    <property type="match status" value="1"/>
</dbReference>
<dbReference type="Gene3D" id="3.40.50.300">
    <property type="entry name" value="P-loop containing nucleotide triphosphate hydrolases"/>
    <property type="match status" value="2"/>
</dbReference>
<dbReference type="PANTHER" id="PTHR12131">
    <property type="entry name" value="ATP-DEPENDENT RNA AND DNA HELICASE"/>
    <property type="match status" value="1"/>
</dbReference>
<keyword evidence="5" id="KW-0347">Helicase</keyword>
<dbReference type="Pfam" id="PF22527">
    <property type="entry name" value="DEXQc_Suv3"/>
    <property type="match status" value="1"/>
</dbReference>
<dbReference type="STRING" id="27342.A0A0H2SRB8"/>
<dbReference type="GO" id="GO:0005524">
    <property type="term" value="F:ATP binding"/>
    <property type="evidence" value="ECO:0007669"/>
    <property type="project" value="UniProtKB-KW"/>
</dbReference>
<dbReference type="OrthoDB" id="6692397at2759"/>
<evidence type="ECO:0000259" key="10">
    <source>
        <dbReference type="PROSITE" id="PS51192"/>
    </source>
</evidence>
<dbReference type="InterPro" id="IPR027417">
    <property type="entry name" value="P-loop_NTPase"/>
</dbReference>
<comment type="subcellular location">
    <subcellularLocation>
        <location evidence="1">Mitochondrion</location>
    </subcellularLocation>
</comment>
<evidence type="ECO:0000256" key="5">
    <source>
        <dbReference type="ARBA" id="ARBA00022806"/>
    </source>
</evidence>
<name>A0A0H2SRB8_9AGAM</name>
<dbReference type="InterPro" id="IPR022192">
    <property type="entry name" value="SUV3_C"/>
</dbReference>
<dbReference type="GO" id="GO:0003724">
    <property type="term" value="F:RNA helicase activity"/>
    <property type="evidence" value="ECO:0007669"/>
    <property type="project" value="UniProtKB-EC"/>
</dbReference>
<evidence type="ECO:0000256" key="6">
    <source>
        <dbReference type="ARBA" id="ARBA00022840"/>
    </source>
</evidence>
<dbReference type="CDD" id="cd18805">
    <property type="entry name" value="SF2_C_suv3"/>
    <property type="match status" value="1"/>
</dbReference>
<dbReference type="FunCoup" id="A0A0H2SRB8">
    <property type="interactions" value="335"/>
</dbReference>
<keyword evidence="7" id="KW-0809">Transit peptide</keyword>
<dbReference type="GO" id="GO:0045025">
    <property type="term" value="C:mitochondrial degradosome"/>
    <property type="evidence" value="ECO:0007669"/>
    <property type="project" value="TreeGrafter"/>
</dbReference>
<dbReference type="GO" id="GO:0000965">
    <property type="term" value="P:mitochondrial RNA 3'-end processing"/>
    <property type="evidence" value="ECO:0007669"/>
    <property type="project" value="TreeGrafter"/>
</dbReference>
<proteinExistence type="predicted"/>
<evidence type="ECO:0000259" key="11">
    <source>
        <dbReference type="PROSITE" id="PS51194"/>
    </source>
</evidence>
<dbReference type="AlphaFoldDB" id="A0A0H2SRB8"/>
<dbReference type="InParanoid" id="A0A0H2SRB8"/>
<dbReference type="InterPro" id="IPR055206">
    <property type="entry name" value="DEXQc_SUV3"/>
</dbReference>
<keyword evidence="6" id="KW-0067">ATP-binding</keyword>
<dbReference type="GO" id="GO:0016787">
    <property type="term" value="F:hydrolase activity"/>
    <property type="evidence" value="ECO:0007669"/>
    <property type="project" value="UniProtKB-KW"/>
</dbReference>
<dbReference type="CDD" id="cd17913">
    <property type="entry name" value="DEXQc_Suv3"/>
    <property type="match status" value="1"/>
</dbReference>
<comment type="catalytic activity">
    <reaction evidence="9">
        <text>ATP + H2O = ADP + phosphate + H(+)</text>
        <dbReference type="Rhea" id="RHEA:13065"/>
        <dbReference type="ChEBI" id="CHEBI:15377"/>
        <dbReference type="ChEBI" id="CHEBI:15378"/>
        <dbReference type="ChEBI" id="CHEBI:30616"/>
        <dbReference type="ChEBI" id="CHEBI:43474"/>
        <dbReference type="ChEBI" id="CHEBI:456216"/>
        <dbReference type="EC" id="3.6.4.13"/>
    </reaction>
</comment>
<evidence type="ECO:0000256" key="9">
    <source>
        <dbReference type="ARBA" id="ARBA00047984"/>
    </source>
</evidence>
<feature type="domain" description="Helicase ATP-binding" evidence="10">
    <location>
        <begin position="54"/>
        <end position="187"/>
    </location>
</feature>
<keyword evidence="8" id="KW-0496">Mitochondrion</keyword>